<dbReference type="Pfam" id="PF01152">
    <property type="entry name" value="Bac_globin"/>
    <property type="match status" value="1"/>
</dbReference>
<dbReference type="InterPro" id="IPR012292">
    <property type="entry name" value="Globin/Proto"/>
</dbReference>
<dbReference type="GO" id="GO:0020037">
    <property type="term" value="F:heme binding"/>
    <property type="evidence" value="ECO:0007669"/>
    <property type="project" value="InterPro"/>
</dbReference>
<evidence type="ECO:0000256" key="5">
    <source>
        <dbReference type="ARBA" id="ARBA00023004"/>
    </source>
</evidence>
<organism evidence="7 9">
    <name type="scientific">Brevibacillus composti</name>
    <dbReference type="NCBI Taxonomy" id="2796470"/>
    <lineage>
        <taxon>Bacteria</taxon>
        <taxon>Bacillati</taxon>
        <taxon>Bacillota</taxon>
        <taxon>Bacilli</taxon>
        <taxon>Bacillales</taxon>
        <taxon>Paenibacillaceae</taxon>
        <taxon>Brevibacillus</taxon>
    </lineage>
</organism>
<evidence type="ECO:0000256" key="6">
    <source>
        <dbReference type="ARBA" id="ARBA00034496"/>
    </source>
</evidence>
<evidence type="ECO:0000313" key="8">
    <source>
        <dbReference type="EMBL" id="QUO41760.1"/>
    </source>
</evidence>
<dbReference type="PANTHER" id="PTHR47366">
    <property type="entry name" value="TWO-ON-TWO HEMOGLOBIN-3"/>
    <property type="match status" value="1"/>
</dbReference>
<dbReference type="GO" id="GO:0019825">
    <property type="term" value="F:oxygen binding"/>
    <property type="evidence" value="ECO:0007669"/>
    <property type="project" value="InterPro"/>
</dbReference>
<dbReference type="InterPro" id="IPR044203">
    <property type="entry name" value="GlbO/GLB3-like"/>
</dbReference>
<keyword evidence="4" id="KW-0479">Metal-binding</keyword>
<dbReference type="KEGG" id="bcop:JD108_01355"/>
<reference evidence="7 9" key="1">
    <citation type="submission" date="2020-12" db="EMBL/GenBank/DDBJ databases">
        <title>strain FJAT-54423T represents a novel species of the genus Brevibacillus.</title>
        <authorList>
            <person name="Tang R."/>
        </authorList>
    </citation>
    <scope>NUCLEOTIDE SEQUENCE [LARGE SCALE GENOMIC DNA]</scope>
    <source>
        <strain evidence="7 9">FJAT-54423</strain>
    </source>
</reference>
<name>A0A7T5ELD3_9BACL</name>
<proteinExistence type="inferred from homology"/>
<evidence type="ECO:0000313" key="9">
    <source>
        <dbReference type="Proteomes" id="UP000595847"/>
    </source>
</evidence>
<dbReference type="EMBL" id="CP066308">
    <property type="protein sequence ID" value="QQE74676.1"/>
    <property type="molecule type" value="Genomic_DNA"/>
</dbReference>
<comment type="similarity">
    <text evidence="6">Belongs to the truncated hemoglobin family. Group II subfamily.</text>
</comment>
<comment type="cofactor">
    <cofactor evidence="1">
        <name>heme</name>
        <dbReference type="ChEBI" id="CHEBI:30413"/>
    </cofactor>
</comment>
<evidence type="ECO:0000313" key="7">
    <source>
        <dbReference type="EMBL" id="QQE74676.1"/>
    </source>
</evidence>
<keyword evidence="5" id="KW-0408">Iron</keyword>
<accession>A0A7T5ELD3</accession>
<keyword evidence="3" id="KW-0349">Heme</keyword>
<keyword evidence="10" id="KW-1185">Reference proteome</keyword>
<dbReference type="Gene3D" id="1.10.490.10">
    <property type="entry name" value="Globins"/>
    <property type="match status" value="1"/>
</dbReference>
<protein>
    <submittedName>
        <fullName evidence="7">Globin</fullName>
    </submittedName>
</protein>
<dbReference type="PANTHER" id="PTHR47366:SF1">
    <property type="entry name" value="TWO-ON-TWO HEMOGLOBIN-3"/>
    <property type="match status" value="1"/>
</dbReference>
<dbReference type="Proteomes" id="UP000595847">
    <property type="component" value="Chromosome"/>
</dbReference>
<evidence type="ECO:0000256" key="1">
    <source>
        <dbReference type="ARBA" id="ARBA00001971"/>
    </source>
</evidence>
<evidence type="ECO:0000256" key="4">
    <source>
        <dbReference type="ARBA" id="ARBA00022723"/>
    </source>
</evidence>
<evidence type="ECO:0000256" key="3">
    <source>
        <dbReference type="ARBA" id="ARBA00022617"/>
    </source>
</evidence>
<dbReference type="GO" id="GO:0005344">
    <property type="term" value="F:oxygen carrier activity"/>
    <property type="evidence" value="ECO:0007669"/>
    <property type="project" value="InterPro"/>
</dbReference>
<sequence length="133" mass="15599">MSDTDRLVTPYEQIGGAETLSRLVDTFYDLVKEHPDLAPLFPEDFTEVKERQYQFLTQFLGGPTLYSDKHGHPMLRARHMRFPIGPTQAEAWLACMKEAMDRIQLEGPLREQIFERLRLTAYHMVNRWDTEKA</sequence>
<dbReference type="RefSeq" id="WP_198828251.1">
    <property type="nucleotide sequence ID" value="NZ_CP066308.1"/>
</dbReference>
<reference evidence="8" key="2">
    <citation type="submission" date="2021-04" db="EMBL/GenBank/DDBJ databases">
        <title>Brevibacillus composti FJAT-54423, complete genome.</title>
        <authorList>
            <person name="Tang R."/>
        </authorList>
    </citation>
    <scope>NUCLEOTIDE SEQUENCE</scope>
    <source>
        <strain evidence="8">FJAT-54424</strain>
    </source>
</reference>
<dbReference type="SUPFAM" id="SSF46458">
    <property type="entry name" value="Globin-like"/>
    <property type="match status" value="1"/>
</dbReference>
<dbReference type="GO" id="GO:0046872">
    <property type="term" value="F:metal ion binding"/>
    <property type="evidence" value="ECO:0007669"/>
    <property type="project" value="UniProtKB-KW"/>
</dbReference>
<evidence type="ECO:0000313" key="10">
    <source>
        <dbReference type="Proteomes" id="UP000677234"/>
    </source>
</evidence>
<dbReference type="CDD" id="cd14772">
    <property type="entry name" value="TrHb2_Bs-trHb-like_O"/>
    <property type="match status" value="1"/>
</dbReference>
<dbReference type="InterPro" id="IPR009050">
    <property type="entry name" value="Globin-like_sf"/>
</dbReference>
<dbReference type="FunFam" id="1.10.490.10:FF:000004">
    <property type="entry name" value="Group 2 hemoglobin yjbI"/>
    <property type="match status" value="1"/>
</dbReference>
<gene>
    <name evidence="7" type="ORF">JD108_01355</name>
    <name evidence="8" type="ORF">KDJ56_01355</name>
</gene>
<evidence type="ECO:0000256" key="2">
    <source>
        <dbReference type="ARBA" id="ARBA00022448"/>
    </source>
</evidence>
<keyword evidence="2" id="KW-0813">Transport</keyword>
<dbReference type="Proteomes" id="UP000677234">
    <property type="component" value="Chromosome"/>
</dbReference>
<dbReference type="EMBL" id="CP073708">
    <property type="protein sequence ID" value="QUO41760.1"/>
    <property type="molecule type" value="Genomic_DNA"/>
</dbReference>
<dbReference type="InterPro" id="IPR001486">
    <property type="entry name" value="Hemoglobin_trunc"/>
</dbReference>
<dbReference type="AlphaFoldDB" id="A0A7T5ELD3"/>